<keyword evidence="7" id="KW-0812">Transmembrane</keyword>
<comment type="function">
    <text evidence="1">Enhances Ca(2+)-mediated inhibition of inositol 1,4,5-triphosphate receptor (ITPR) Ca(2+) release.</text>
</comment>
<feature type="region of interest" description="Disordered" evidence="14">
    <location>
        <begin position="181"/>
        <end position="218"/>
    </location>
</feature>
<dbReference type="Gene3D" id="1.10.1410.40">
    <property type="match status" value="1"/>
</dbReference>
<evidence type="ECO:0000313" key="17">
    <source>
        <dbReference type="Proteomes" id="UP000265140"/>
    </source>
</evidence>
<dbReference type="SMART" id="SM01265">
    <property type="entry name" value="Mab-21"/>
    <property type="match status" value="1"/>
</dbReference>
<reference evidence="16" key="3">
    <citation type="submission" date="2025-08" db="UniProtKB">
        <authorList>
            <consortium name="Ensembl"/>
        </authorList>
    </citation>
    <scope>IDENTIFICATION</scope>
</reference>
<dbReference type="Pfam" id="PF20266">
    <property type="entry name" value="Mab-21_C"/>
    <property type="match status" value="1"/>
</dbReference>
<dbReference type="Proteomes" id="UP000265140">
    <property type="component" value="Chromosome 9"/>
</dbReference>
<evidence type="ECO:0000256" key="2">
    <source>
        <dbReference type="ARBA" id="ARBA00004251"/>
    </source>
</evidence>
<evidence type="ECO:0000256" key="13">
    <source>
        <dbReference type="ARBA" id="ARBA00023242"/>
    </source>
</evidence>
<accession>A0A3P8ZEJ5</accession>
<evidence type="ECO:0000256" key="6">
    <source>
        <dbReference type="ARBA" id="ARBA00022475"/>
    </source>
</evidence>
<evidence type="ECO:0000256" key="4">
    <source>
        <dbReference type="ARBA" id="ARBA00005554"/>
    </source>
</evidence>
<dbReference type="Ensembl" id="ENSELUT00000016792.3">
    <property type="protein sequence ID" value="ENSELUP00000027110.3"/>
    <property type="gene ID" value="ENSELUG00000003222.3"/>
</dbReference>
<evidence type="ECO:0000256" key="8">
    <source>
        <dbReference type="ARBA" id="ARBA00022729"/>
    </source>
</evidence>
<evidence type="ECO:0000256" key="14">
    <source>
        <dbReference type="SAM" id="MobiDB-lite"/>
    </source>
</evidence>
<evidence type="ECO:0000256" key="10">
    <source>
        <dbReference type="ARBA" id="ARBA00023054"/>
    </source>
</evidence>
<dbReference type="GeneTree" id="ENSGT01050000244827"/>
<dbReference type="PANTHER" id="PTHR10656:SF8">
    <property type="entry name" value="INOSITOL 1,4,5-TRISPHOSPHATE RECEPTOR-INTERACTING PROTEIN"/>
    <property type="match status" value="1"/>
</dbReference>
<name>A0A3P8ZEJ5_ESOLU</name>
<keyword evidence="13" id="KW-0539">Nucleus</keyword>
<organism evidence="16 17">
    <name type="scientific">Esox lucius</name>
    <name type="common">Northern pike</name>
    <dbReference type="NCBI Taxonomy" id="8010"/>
    <lineage>
        <taxon>Eukaryota</taxon>
        <taxon>Metazoa</taxon>
        <taxon>Chordata</taxon>
        <taxon>Craniata</taxon>
        <taxon>Vertebrata</taxon>
        <taxon>Euteleostomi</taxon>
        <taxon>Actinopterygii</taxon>
        <taxon>Neopterygii</taxon>
        <taxon>Teleostei</taxon>
        <taxon>Protacanthopterygii</taxon>
        <taxon>Esociformes</taxon>
        <taxon>Esocidae</taxon>
        <taxon>Esox</taxon>
    </lineage>
</organism>
<evidence type="ECO:0000256" key="3">
    <source>
        <dbReference type="ARBA" id="ARBA00004494"/>
    </source>
</evidence>
<dbReference type="GO" id="GO:0005886">
    <property type="term" value="C:plasma membrane"/>
    <property type="evidence" value="ECO:0007669"/>
    <property type="project" value="UniProtKB-SubCell"/>
</dbReference>
<keyword evidence="11" id="KW-0472">Membrane</keyword>
<keyword evidence="17" id="KW-1185">Reference proteome</keyword>
<dbReference type="PANTHER" id="PTHR10656">
    <property type="entry name" value="CELL FATE DETERMINING PROTEIN MAB21-RELATED"/>
    <property type="match status" value="1"/>
</dbReference>
<gene>
    <name evidence="16" type="primary">ITPRIP</name>
</gene>
<keyword evidence="10" id="KW-0175">Coiled coil</keyword>
<keyword evidence="8" id="KW-0732">Signal</keyword>
<reference evidence="16" key="2">
    <citation type="submission" date="2020-02" db="EMBL/GenBank/DDBJ databases">
        <title>Esox lucius (northern pike) genome, fEsoLuc1, primary haplotype.</title>
        <authorList>
            <person name="Myers G."/>
            <person name="Karagic N."/>
            <person name="Meyer A."/>
            <person name="Pippel M."/>
            <person name="Reichard M."/>
            <person name="Winkler S."/>
            <person name="Tracey A."/>
            <person name="Sims Y."/>
            <person name="Howe K."/>
            <person name="Rhie A."/>
            <person name="Formenti G."/>
            <person name="Durbin R."/>
            <person name="Fedrigo O."/>
            <person name="Jarvis E.D."/>
        </authorList>
    </citation>
    <scope>NUCLEOTIDE SEQUENCE [LARGE SCALE GENOMIC DNA]</scope>
</reference>
<dbReference type="STRING" id="8010.ENSELUP00000027110"/>
<keyword evidence="6" id="KW-1003">Cell membrane</keyword>
<dbReference type="PRINTS" id="PR02107">
    <property type="entry name" value="INOS145TPRIP"/>
</dbReference>
<evidence type="ECO:0000256" key="7">
    <source>
        <dbReference type="ARBA" id="ARBA00022692"/>
    </source>
</evidence>
<dbReference type="InterPro" id="IPR046906">
    <property type="entry name" value="Mab-21_HhH/H2TH-like"/>
</dbReference>
<keyword evidence="12" id="KW-0325">Glycoprotein</keyword>
<evidence type="ECO:0000256" key="9">
    <source>
        <dbReference type="ARBA" id="ARBA00022989"/>
    </source>
</evidence>
<dbReference type="GO" id="GO:0005640">
    <property type="term" value="C:nuclear outer membrane"/>
    <property type="evidence" value="ECO:0007669"/>
    <property type="project" value="UniProtKB-SubCell"/>
</dbReference>
<sequence>MQDIILRVFVVAVSLLYPIPREEWTLVEEEDIAMGMQEREVWLLKQRAKLEKEQEVPLINQEVSPVVTQQEAPVECKHRQLDVKPHQPDIVDININEIDVNHSQEDLKKTPSEYKHTQEKREGAAFCIDHKLSQICEHVTDKEQNFSTVGKVQSHTQPSHRLEYLTGRVLSNPQQEVQLQPIRRKSSEDQKRLTQQQSNKNQEETQILSQSPEDDRHRGKHDTIWYLWNIYTLICLSRWFFKLFRRNSQKNPYPGELFDEYMKDGSVIKNLSSVVLLPDSDTLNRFYDKHVKGPSGESRRVREFVEGFVNDLLEAMSGHAEAGVVTEDFDVVEDGTNSLVCEVIVPIAPLEPQRFQFQLWCDQDNEDYMPPEVQGFGRVKVVSGDVGLNGCPCHNATVNDMLCLLCCDNDKIKPQEVTDVLNSPLCSKNTPYLNKTKVTKGFQTAIRRAWEQVSHKYEFELQFRNMDFAGALSVRFRSGRVITFNIRPVVKLKDTDAYFTIDPYKNILDTDWILSLATYENRFLKYLINHLPENPCHIHCFEITALLHKKQMELTGRSVLILKDYHLKTVLMHLLLIKEPSEWSAGLLSYRLRDMLGFLEKSLRSRTLHHSFIGNPLVPSDIKLPAVFTEAKPVNLFHPHFVQSGSYARTAKHLQEMLRNSFMLIHEYVEH</sequence>
<dbReference type="InterPro" id="IPR026250">
    <property type="entry name" value="ITPRIP-like"/>
</dbReference>
<evidence type="ECO:0000256" key="12">
    <source>
        <dbReference type="ARBA" id="ARBA00023180"/>
    </source>
</evidence>
<feature type="domain" description="Mab-21-like HhH/H2TH-like" evidence="15">
    <location>
        <begin position="558"/>
        <end position="613"/>
    </location>
</feature>
<feature type="compositionally biased region" description="Polar residues" evidence="14">
    <location>
        <begin position="193"/>
        <end position="211"/>
    </location>
</feature>
<proteinExistence type="inferred from homology"/>
<keyword evidence="9" id="KW-1133">Transmembrane helix</keyword>
<dbReference type="Bgee" id="ENSELUG00000003222">
    <property type="expression patterns" value="Expressed in head kidney and 12 other cell types or tissues"/>
</dbReference>
<reference evidence="17" key="1">
    <citation type="journal article" date="2014" name="PLoS ONE">
        <title>The genome and linkage map of the northern pike (Esox lucius): conserved synteny revealed between the salmonid sister group and the Neoteleostei.</title>
        <authorList>
            <person name="Rondeau E.B."/>
            <person name="Minkley D.R."/>
            <person name="Leong J.S."/>
            <person name="Messmer A.M."/>
            <person name="Jantzen J.R."/>
            <person name="von Schalburg K.R."/>
            <person name="Lemon C."/>
            <person name="Bird N.H."/>
            <person name="Koop B.F."/>
        </authorList>
    </citation>
    <scope>NUCLEOTIDE SEQUENCE</scope>
</reference>
<dbReference type="InParanoid" id="A0A3P8ZEJ5"/>
<evidence type="ECO:0000256" key="11">
    <source>
        <dbReference type="ARBA" id="ARBA00023136"/>
    </source>
</evidence>
<reference evidence="16" key="4">
    <citation type="submission" date="2025-09" db="UniProtKB">
        <authorList>
            <consortium name="Ensembl"/>
        </authorList>
    </citation>
    <scope>IDENTIFICATION</scope>
</reference>
<evidence type="ECO:0000256" key="1">
    <source>
        <dbReference type="ARBA" id="ARBA00003856"/>
    </source>
</evidence>
<evidence type="ECO:0000256" key="5">
    <source>
        <dbReference type="ARBA" id="ARBA00019443"/>
    </source>
</evidence>
<dbReference type="InterPro" id="IPR024810">
    <property type="entry name" value="MAB21L/cGLR"/>
</dbReference>
<dbReference type="OrthoDB" id="9923553at2759"/>
<evidence type="ECO:0000313" key="16">
    <source>
        <dbReference type="Ensembl" id="ENSELUP00000027110.3"/>
    </source>
</evidence>
<evidence type="ECO:0000259" key="15">
    <source>
        <dbReference type="Pfam" id="PF20266"/>
    </source>
</evidence>
<dbReference type="AlphaFoldDB" id="A0A3P8ZEJ5"/>
<protein>
    <recommendedName>
        <fullName evidence="5">Inositol 1,4,5-trisphosphate receptor-interacting protein</fullName>
    </recommendedName>
</protein>
<comment type="similarity">
    <text evidence="4">Belongs to the ITPRIP family.</text>
</comment>
<comment type="subcellular location">
    <subcellularLocation>
        <location evidence="2">Cell membrane</location>
        <topology evidence="2">Single-pass type I membrane protein</topology>
    </subcellularLocation>
    <subcellularLocation>
        <location evidence="3">Nucleus outer membrane</location>
        <topology evidence="3">Single-pass type I membrane protein</topology>
    </subcellularLocation>
</comment>
<dbReference type="OMA" id="APVECKH"/>